<dbReference type="GO" id="GO:0008380">
    <property type="term" value="P:RNA splicing"/>
    <property type="evidence" value="ECO:0007669"/>
    <property type="project" value="UniProtKB-KW"/>
</dbReference>
<evidence type="ECO:0000256" key="9">
    <source>
        <dbReference type="SAM" id="MobiDB-lite"/>
    </source>
</evidence>
<organism evidence="11 12">
    <name type="scientific">Escallonia herrerae</name>
    <dbReference type="NCBI Taxonomy" id="1293975"/>
    <lineage>
        <taxon>Eukaryota</taxon>
        <taxon>Viridiplantae</taxon>
        <taxon>Streptophyta</taxon>
        <taxon>Embryophyta</taxon>
        <taxon>Tracheophyta</taxon>
        <taxon>Spermatophyta</taxon>
        <taxon>Magnoliopsida</taxon>
        <taxon>eudicotyledons</taxon>
        <taxon>Gunneridae</taxon>
        <taxon>Pentapetalae</taxon>
        <taxon>asterids</taxon>
        <taxon>campanulids</taxon>
        <taxon>Escalloniales</taxon>
        <taxon>Escalloniaceae</taxon>
        <taxon>Escallonia</taxon>
    </lineage>
</organism>
<feature type="region of interest" description="Disordered" evidence="9">
    <location>
        <begin position="196"/>
        <end position="257"/>
    </location>
</feature>
<dbReference type="InterPro" id="IPR029071">
    <property type="entry name" value="Ubiquitin-like_domsf"/>
</dbReference>
<name>A0AA88X178_9ASTE</name>
<dbReference type="GO" id="GO:0005737">
    <property type="term" value="C:cytoplasm"/>
    <property type="evidence" value="ECO:0007669"/>
    <property type="project" value="UniProtKB-SubCell"/>
</dbReference>
<dbReference type="InterPro" id="IPR000626">
    <property type="entry name" value="Ubiquitin-like_dom"/>
</dbReference>
<proteinExistence type="inferred from homology"/>
<comment type="subcellular location">
    <subcellularLocation>
        <location evidence="2">Cytoplasm</location>
    </subcellularLocation>
    <subcellularLocation>
        <location evidence="1">Nucleus</location>
    </subcellularLocation>
</comment>
<gene>
    <name evidence="11" type="ORF">RJ639_032076</name>
</gene>
<evidence type="ECO:0000259" key="10">
    <source>
        <dbReference type="PROSITE" id="PS50053"/>
    </source>
</evidence>
<keyword evidence="6" id="KW-0508">mRNA splicing</keyword>
<dbReference type="Pfam" id="PF13297">
    <property type="entry name" value="SDE2_2C"/>
    <property type="match status" value="1"/>
</dbReference>
<evidence type="ECO:0000256" key="2">
    <source>
        <dbReference type="ARBA" id="ARBA00004496"/>
    </source>
</evidence>
<evidence type="ECO:0000256" key="4">
    <source>
        <dbReference type="ARBA" id="ARBA00022490"/>
    </source>
</evidence>
<evidence type="ECO:0000256" key="3">
    <source>
        <dbReference type="ARBA" id="ARBA00008726"/>
    </source>
</evidence>
<dbReference type="AlphaFoldDB" id="A0AA88X178"/>
<dbReference type="SUPFAM" id="SSF54236">
    <property type="entry name" value="Ubiquitin-like"/>
    <property type="match status" value="1"/>
</dbReference>
<dbReference type="EMBL" id="JAVXUP010000125">
    <property type="protein sequence ID" value="KAK3037314.1"/>
    <property type="molecule type" value="Genomic_DNA"/>
</dbReference>
<evidence type="ECO:0000313" key="12">
    <source>
        <dbReference type="Proteomes" id="UP001188597"/>
    </source>
</evidence>
<dbReference type="GO" id="GO:0006397">
    <property type="term" value="P:mRNA processing"/>
    <property type="evidence" value="ECO:0007669"/>
    <property type="project" value="UniProtKB-KW"/>
</dbReference>
<dbReference type="Proteomes" id="UP001188597">
    <property type="component" value="Unassembled WGS sequence"/>
</dbReference>
<evidence type="ECO:0000256" key="6">
    <source>
        <dbReference type="ARBA" id="ARBA00023187"/>
    </source>
</evidence>
<dbReference type="PROSITE" id="PS50053">
    <property type="entry name" value="UBIQUITIN_2"/>
    <property type="match status" value="1"/>
</dbReference>
<evidence type="ECO:0000313" key="11">
    <source>
        <dbReference type="EMBL" id="KAK3037314.1"/>
    </source>
</evidence>
<feature type="compositionally biased region" description="Acidic residues" evidence="9">
    <location>
        <begin position="204"/>
        <end position="215"/>
    </location>
</feature>
<evidence type="ECO:0000256" key="5">
    <source>
        <dbReference type="ARBA" id="ARBA00022664"/>
    </source>
</evidence>
<dbReference type="InterPro" id="IPR051421">
    <property type="entry name" value="RNA_Proc_DNA_Dmg_Regulator"/>
</dbReference>
<keyword evidence="4" id="KW-0963">Cytoplasm</keyword>
<reference evidence="11" key="1">
    <citation type="submission" date="2022-12" db="EMBL/GenBank/DDBJ databases">
        <title>Draft genome assemblies for two species of Escallonia (Escalloniales).</title>
        <authorList>
            <person name="Chanderbali A."/>
            <person name="Dervinis C."/>
            <person name="Anghel I."/>
            <person name="Soltis D."/>
            <person name="Soltis P."/>
            <person name="Zapata F."/>
        </authorList>
    </citation>
    <scope>NUCLEOTIDE SEQUENCE</scope>
    <source>
        <strain evidence="11">UCBG64.0493</strain>
        <tissue evidence="11">Leaf</tissue>
    </source>
</reference>
<sequence>MEEQVHQVIVKLLDGKSKTLNFPSPWIPTSSLKALIHQFTRIPTHYQLLLSNGRHLNDDASPLLTGPHPPTVHLLVRLRGGKGGFGSLLRGAATKAGQKKTNNFDACRDMSGRRLRHVNAEKRMEEWRAGAEGRRMERVAEEFIKKKVKEAKKGGGGGGGGKGMGMGMGMGMGRSTWISTGRTRPSVWRRWRSRMGKRKLAGSDIDDTDEDDSNDEIGKENEKSVVTNNGKHLGSDEEADGCSGSVTGRKLDGDSSGECMLESVSEEEEIVLNGRVELCASPKGTSDNQGDGLKESASDVYEEGIVENIDTAEGKGLSKPTSEIEEVSSLENGDISCVEVAAVSDIEAIQPDLQELNKSDSTKEDVCQTEIISTTGEDGVSAAEGSGDIDFQNVHAEPMGTSTNVPHLEKPLKFDEYSSASEMEVLGMERLKSELQARGLKCGGTLQERAARLFLLKTTPVEMLPKKLLAKK</sequence>
<feature type="domain" description="Ubiquitin-like" evidence="10">
    <location>
        <begin position="6"/>
        <end position="81"/>
    </location>
</feature>
<evidence type="ECO:0000256" key="7">
    <source>
        <dbReference type="ARBA" id="ARBA00023242"/>
    </source>
</evidence>
<keyword evidence="12" id="KW-1185">Reference proteome</keyword>
<protein>
    <recommendedName>
        <fullName evidence="10">Ubiquitin-like domain-containing protein</fullName>
    </recommendedName>
</protein>
<comment type="similarity">
    <text evidence="3">Belongs to the SDE2 family.</text>
</comment>
<evidence type="ECO:0000256" key="8">
    <source>
        <dbReference type="ARBA" id="ARBA00023306"/>
    </source>
</evidence>
<dbReference type="Pfam" id="PF22782">
    <property type="entry name" value="SDE2"/>
    <property type="match status" value="1"/>
</dbReference>
<keyword evidence="7" id="KW-0539">Nucleus</keyword>
<keyword evidence="8" id="KW-0131">Cell cycle</keyword>
<comment type="caution">
    <text evidence="11">The sequence shown here is derived from an EMBL/GenBank/DDBJ whole genome shotgun (WGS) entry which is preliminary data.</text>
</comment>
<dbReference type="InterPro" id="IPR025086">
    <property type="entry name" value="SDE2/SF3A3_SAP"/>
</dbReference>
<dbReference type="PANTHER" id="PTHR12786:SF1">
    <property type="entry name" value="SPLICING REGULATOR SDE2"/>
    <property type="match status" value="1"/>
</dbReference>
<dbReference type="Gene3D" id="3.10.20.90">
    <property type="entry name" value="Phosphatidylinositol 3-kinase Catalytic Subunit, Chain A, domain 1"/>
    <property type="match status" value="1"/>
</dbReference>
<evidence type="ECO:0000256" key="1">
    <source>
        <dbReference type="ARBA" id="ARBA00004123"/>
    </source>
</evidence>
<dbReference type="GO" id="GO:0005634">
    <property type="term" value="C:nucleus"/>
    <property type="evidence" value="ECO:0007669"/>
    <property type="project" value="UniProtKB-SubCell"/>
</dbReference>
<accession>A0AA88X178</accession>
<keyword evidence="5" id="KW-0507">mRNA processing</keyword>
<dbReference type="InterPro" id="IPR053822">
    <property type="entry name" value="SDE2-like_dom"/>
</dbReference>
<dbReference type="CDD" id="cd17039">
    <property type="entry name" value="Ubl_ubiquitin_like"/>
    <property type="match status" value="1"/>
</dbReference>
<dbReference type="PANTHER" id="PTHR12786">
    <property type="entry name" value="SPLICING FACTOR SF3A-RELATED"/>
    <property type="match status" value="1"/>
</dbReference>